<dbReference type="STRING" id="406100.SAMN04488052_105120"/>
<dbReference type="InterPro" id="IPR056918">
    <property type="entry name" value="8xMP"/>
</dbReference>
<feature type="transmembrane region" description="Helical" evidence="1">
    <location>
        <begin position="81"/>
        <end position="102"/>
    </location>
</feature>
<organism evidence="2 3">
    <name type="scientific">Aquisalimonas asiatica</name>
    <dbReference type="NCBI Taxonomy" id="406100"/>
    <lineage>
        <taxon>Bacteria</taxon>
        <taxon>Pseudomonadati</taxon>
        <taxon>Pseudomonadota</taxon>
        <taxon>Gammaproteobacteria</taxon>
        <taxon>Chromatiales</taxon>
        <taxon>Ectothiorhodospiraceae</taxon>
        <taxon>Aquisalimonas</taxon>
    </lineage>
</organism>
<evidence type="ECO:0000313" key="2">
    <source>
        <dbReference type="EMBL" id="SEO97264.1"/>
    </source>
</evidence>
<reference evidence="2 3" key="1">
    <citation type="submission" date="2016-10" db="EMBL/GenBank/DDBJ databases">
        <authorList>
            <person name="de Groot N.N."/>
        </authorList>
    </citation>
    <scope>NUCLEOTIDE SEQUENCE [LARGE SCALE GENOMIC DNA]</scope>
    <source>
        <strain evidence="2 3">CGMCC 1.6291</strain>
    </source>
</reference>
<gene>
    <name evidence="2" type="ORF">SAMN04488052_105120</name>
</gene>
<keyword evidence="1" id="KW-0812">Transmembrane</keyword>
<dbReference type="OrthoDB" id="6182349at2"/>
<dbReference type="AlphaFoldDB" id="A0A1H8U347"/>
<dbReference type="Proteomes" id="UP000199657">
    <property type="component" value="Unassembled WGS sequence"/>
</dbReference>
<evidence type="ECO:0000313" key="3">
    <source>
        <dbReference type="Proteomes" id="UP000199657"/>
    </source>
</evidence>
<name>A0A1H8U347_9GAMM</name>
<protein>
    <submittedName>
        <fullName evidence="2">Uncharacterized protein</fullName>
    </submittedName>
</protein>
<keyword evidence="1" id="KW-1133">Transmembrane helix</keyword>
<feature type="transmembrane region" description="Helical" evidence="1">
    <location>
        <begin position="145"/>
        <end position="170"/>
    </location>
</feature>
<accession>A0A1H8U347</accession>
<dbReference type="Pfam" id="PF24838">
    <property type="entry name" value="8xMP"/>
    <property type="match status" value="1"/>
</dbReference>
<dbReference type="EMBL" id="FOEG01000005">
    <property type="protein sequence ID" value="SEO97264.1"/>
    <property type="molecule type" value="Genomic_DNA"/>
</dbReference>
<sequence>MRPQDLPAGHEDDIPVQAHVLVNQEAIAAELYRHEDLLNWQKLNNLLYINVGLGAVLGFTLDTGNGAALDVASPVVVKALAVLGVMVCVAFGIAIWAGTIYLQNRKLALRLIERRLRPFGGAPMVHLRRFATTRSKLQRFSLTMIVLRGFPFALAGVWLLIGLLAFGGAIG</sequence>
<evidence type="ECO:0000256" key="1">
    <source>
        <dbReference type="SAM" id="Phobius"/>
    </source>
</evidence>
<keyword evidence="1" id="KW-0472">Membrane</keyword>
<proteinExistence type="predicted"/>
<feature type="transmembrane region" description="Helical" evidence="1">
    <location>
        <begin position="43"/>
        <end position="61"/>
    </location>
</feature>
<dbReference type="RefSeq" id="WP_091644390.1">
    <property type="nucleotide sequence ID" value="NZ_FOEG01000005.1"/>
</dbReference>
<keyword evidence="3" id="KW-1185">Reference proteome</keyword>